<sequence>MLFASLVAAFFNLHPQLTKHLTGFNILWAQLLSVTTFTLTFFLNTSYTLWRTCYQHSRRLQGRLNDLGLLLASHSSREIPSNSTAADPLPATYSPAARQLLTLVGRYVRVFNLLVYASFTRSHRPLLTPRGMRRLVDRGLLTASERRALVEADVPATQRHNSLLLWVTRLVVEGRRAGHLVGGAGFEMAVLDKIHVIRCQYGAIGDALAGRMPLAYAHIVQVLVDVVLWLYPLMAFPSGMGAFLGVIGTGLLTMFYQGLFDLAKQFLDPYDNENYGQGDDPLCVDTLVAETNAGSVRWMNGFEEQPWEEEKVARGELEDVLLPRKGYSPAFLQQKAEEEALRAAEAAAAKPAGGAGGVLEAGRGRFGSC</sequence>
<keyword evidence="1" id="KW-0812">Transmembrane</keyword>
<keyword evidence="3" id="KW-1185">Reference proteome</keyword>
<accession>A0ABQ6MZ08</accession>
<dbReference type="EMBL" id="BRYB01001932">
    <property type="protein sequence ID" value="GMI36601.1"/>
    <property type="molecule type" value="Genomic_DNA"/>
</dbReference>
<protein>
    <recommendedName>
        <fullName evidence="4">Bestrophin, RFP-TM, chloride channel-domain-containing protein</fullName>
    </recommendedName>
</protein>
<keyword evidence="1" id="KW-1133">Transmembrane helix</keyword>
<feature type="transmembrane region" description="Helical" evidence="1">
    <location>
        <begin position="240"/>
        <end position="260"/>
    </location>
</feature>
<evidence type="ECO:0000313" key="3">
    <source>
        <dbReference type="Proteomes" id="UP001165060"/>
    </source>
</evidence>
<organism evidence="2 3">
    <name type="scientific">Tetraparma gracilis</name>
    <dbReference type="NCBI Taxonomy" id="2962635"/>
    <lineage>
        <taxon>Eukaryota</taxon>
        <taxon>Sar</taxon>
        <taxon>Stramenopiles</taxon>
        <taxon>Ochrophyta</taxon>
        <taxon>Bolidophyceae</taxon>
        <taxon>Parmales</taxon>
        <taxon>Triparmaceae</taxon>
        <taxon>Tetraparma</taxon>
    </lineage>
</organism>
<name>A0ABQ6MZ08_9STRA</name>
<evidence type="ECO:0008006" key="4">
    <source>
        <dbReference type="Google" id="ProtNLM"/>
    </source>
</evidence>
<reference evidence="2 3" key="1">
    <citation type="journal article" date="2023" name="Commun. Biol.">
        <title>Genome analysis of Parmales, the sister group of diatoms, reveals the evolutionary specialization of diatoms from phago-mixotrophs to photoautotrophs.</title>
        <authorList>
            <person name="Ban H."/>
            <person name="Sato S."/>
            <person name="Yoshikawa S."/>
            <person name="Yamada K."/>
            <person name="Nakamura Y."/>
            <person name="Ichinomiya M."/>
            <person name="Sato N."/>
            <person name="Blanc-Mathieu R."/>
            <person name="Endo H."/>
            <person name="Kuwata A."/>
            <person name="Ogata H."/>
        </authorList>
    </citation>
    <scope>NUCLEOTIDE SEQUENCE [LARGE SCALE GENOMIC DNA]</scope>
</reference>
<feature type="transmembrane region" description="Helical" evidence="1">
    <location>
        <begin position="214"/>
        <end position="234"/>
    </location>
</feature>
<keyword evidence="1" id="KW-0472">Membrane</keyword>
<comment type="caution">
    <text evidence="2">The sequence shown here is derived from an EMBL/GenBank/DDBJ whole genome shotgun (WGS) entry which is preliminary data.</text>
</comment>
<evidence type="ECO:0000313" key="2">
    <source>
        <dbReference type="EMBL" id="GMI36601.1"/>
    </source>
</evidence>
<gene>
    <name evidence="2" type="ORF">TeGR_g5675</name>
</gene>
<proteinExistence type="predicted"/>
<feature type="transmembrane region" description="Helical" evidence="1">
    <location>
        <begin position="28"/>
        <end position="50"/>
    </location>
</feature>
<evidence type="ECO:0000256" key="1">
    <source>
        <dbReference type="SAM" id="Phobius"/>
    </source>
</evidence>
<dbReference type="Proteomes" id="UP001165060">
    <property type="component" value="Unassembled WGS sequence"/>
</dbReference>